<evidence type="ECO:0000313" key="4">
    <source>
        <dbReference type="EMBL" id="CAE8686295.1"/>
    </source>
</evidence>
<evidence type="ECO:0000313" key="5">
    <source>
        <dbReference type="Proteomes" id="UP000626109"/>
    </source>
</evidence>
<name>A0A813JT54_POLGL</name>
<sequence>MAVAPGDYQEVPNDVSTGSLGIPLQKGRQQQSSGELGNLVDSEAGEGSPLARKKLSLIAPLTLRREVVLDTALSRLGYDIVMLTIRVLPFLVIYGGTTAMIVCVLLKYRWGVLMSMMLYTLFVLLNSLELAVFGLWGILLCWYNGRNDWYAMYRKENFLDDRSPKYRRPVAAGSSQADPFSGSVGGTGDASPTGGEIVSFPMPSAEWQARGYRELVWNDVFHILMIPNYKTPLECLHMVMDAVQRYSFARTHLGICFAFEEREEGCRAKFQKLKSEYGEFFAFVTAAFHPPDLPNHVPGKSSNECWAFSELVKEMKREYGWEADDPRILITVIDDDSELHENYFEALTYNFLQVGESQRYLSLWQPPVLHFKNFLNQPMLVRQATVFTGLHELACLANPIDCHVPFSSYSLSLMAASAVNGWDPDYISEDWHMFAKCSLMTEGRMRCRPIFLPLLNYTPEEDTAWGTIVSRWTQATRHSLGVSEIVYVATSMYVGMLETRSPLRALRYLYRMLPVLGKFISVHFVVSTLAFWPLLSHILINAYMWHSWCYVEDLNDTCSSCCVPVASASEWGIDQERVVLNSWMVYWIGRLNACLGLLLLVAGGWAAFYFHLVRDRVDGDYSKDWVVANPIFLWMRSLLEIMLVGWISSVAFGS</sequence>
<feature type="region of interest" description="Disordered" evidence="1">
    <location>
        <begin position="1"/>
        <end position="46"/>
    </location>
</feature>
<dbReference type="Proteomes" id="UP000626109">
    <property type="component" value="Unassembled WGS sequence"/>
</dbReference>
<feature type="region of interest" description="Disordered" evidence="1">
    <location>
        <begin position="169"/>
        <end position="190"/>
    </location>
</feature>
<reference evidence="4" key="1">
    <citation type="submission" date="2021-02" db="EMBL/GenBank/DDBJ databases">
        <authorList>
            <person name="Dougan E. K."/>
            <person name="Rhodes N."/>
            <person name="Thang M."/>
            <person name="Chan C."/>
        </authorList>
    </citation>
    <scope>NUCLEOTIDE SEQUENCE</scope>
</reference>
<feature type="transmembrane region" description="Helical" evidence="2">
    <location>
        <begin position="631"/>
        <end position="652"/>
    </location>
</feature>
<evidence type="ECO:0000259" key="3">
    <source>
        <dbReference type="Pfam" id="PF13632"/>
    </source>
</evidence>
<dbReference type="Pfam" id="PF13632">
    <property type="entry name" value="Glyco_trans_2_3"/>
    <property type="match status" value="1"/>
</dbReference>
<dbReference type="PANTHER" id="PTHR36851:SF1">
    <property type="entry name" value="GLYCO_TRANS_2-LIKE DOMAIN-CONTAINING PROTEIN"/>
    <property type="match status" value="1"/>
</dbReference>
<feature type="transmembrane region" description="Helical" evidence="2">
    <location>
        <begin position="87"/>
        <end position="110"/>
    </location>
</feature>
<feature type="domain" description="Glycosyltransferase 2-like" evidence="3">
    <location>
        <begin position="329"/>
        <end position="537"/>
    </location>
</feature>
<feature type="non-terminal residue" evidence="4">
    <location>
        <position position="654"/>
    </location>
</feature>
<gene>
    <name evidence="4" type="ORF">PGLA2088_LOCUS24907</name>
</gene>
<keyword evidence="2" id="KW-0812">Transmembrane</keyword>
<feature type="transmembrane region" description="Helical" evidence="2">
    <location>
        <begin position="515"/>
        <end position="535"/>
    </location>
</feature>
<feature type="transmembrane region" description="Helical" evidence="2">
    <location>
        <begin position="116"/>
        <end position="145"/>
    </location>
</feature>
<keyword evidence="2" id="KW-1133">Transmembrane helix</keyword>
<dbReference type="PANTHER" id="PTHR36851">
    <property type="entry name" value="UNNAMED PRODUCT"/>
    <property type="match status" value="1"/>
</dbReference>
<dbReference type="InterPro" id="IPR001173">
    <property type="entry name" value="Glyco_trans_2-like"/>
</dbReference>
<dbReference type="EMBL" id="CAJNNW010026567">
    <property type="protein sequence ID" value="CAE8686295.1"/>
    <property type="molecule type" value="Genomic_DNA"/>
</dbReference>
<proteinExistence type="predicted"/>
<evidence type="ECO:0000256" key="1">
    <source>
        <dbReference type="SAM" id="MobiDB-lite"/>
    </source>
</evidence>
<feature type="transmembrane region" description="Helical" evidence="2">
    <location>
        <begin position="587"/>
        <end position="610"/>
    </location>
</feature>
<evidence type="ECO:0000256" key="2">
    <source>
        <dbReference type="SAM" id="Phobius"/>
    </source>
</evidence>
<organism evidence="4 5">
    <name type="scientific">Polarella glacialis</name>
    <name type="common">Dinoflagellate</name>
    <dbReference type="NCBI Taxonomy" id="89957"/>
    <lineage>
        <taxon>Eukaryota</taxon>
        <taxon>Sar</taxon>
        <taxon>Alveolata</taxon>
        <taxon>Dinophyceae</taxon>
        <taxon>Suessiales</taxon>
        <taxon>Suessiaceae</taxon>
        <taxon>Polarella</taxon>
    </lineage>
</organism>
<accession>A0A813JT54</accession>
<protein>
    <recommendedName>
        <fullName evidence="3">Glycosyltransferase 2-like domain-containing protein</fullName>
    </recommendedName>
</protein>
<dbReference type="AlphaFoldDB" id="A0A813JT54"/>
<comment type="caution">
    <text evidence="4">The sequence shown here is derived from an EMBL/GenBank/DDBJ whole genome shotgun (WGS) entry which is preliminary data.</text>
</comment>
<keyword evidence="2" id="KW-0472">Membrane</keyword>